<keyword evidence="2" id="KW-1185">Reference proteome</keyword>
<reference evidence="1" key="1">
    <citation type="submission" date="2022-08" db="EMBL/GenBank/DDBJ databases">
        <title>Genome Sequence of Pycnoporus sanguineus.</title>
        <authorList>
            <person name="Buettner E."/>
        </authorList>
    </citation>
    <scope>NUCLEOTIDE SEQUENCE</scope>
    <source>
        <strain evidence="1">CG-C14</strain>
    </source>
</reference>
<accession>A0ACC1N534</accession>
<name>A0ACC1N534_9APHY</name>
<protein>
    <submittedName>
        <fullName evidence="1">Uncharacterized protein</fullName>
    </submittedName>
</protein>
<organism evidence="1 2">
    <name type="scientific">Trametes sanguinea</name>
    <dbReference type="NCBI Taxonomy" id="158606"/>
    <lineage>
        <taxon>Eukaryota</taxon>
        <taxon>Fungi</taxon>
        <taxon>Dikarya</taxon>
        <taxon>Basidiomycota</taxon>
        <taxon>Agaricomycotina</taxon>
        <taxon>Agaricomycetes</taxon>
        <taxon>Polyporales</taxon>
        <taxon>Polyporaceae</taxon>
        <taxon>Trametes</taxon>
    </lineage>
</organism>
<dbReference type="Proteomes" id="UP001144978">
    <property type="component" value="Unassembled WGS sequence"/>
</dbReference>
<sequence length="177" mass="19914">MASWHWSPIWNSLTSVALTHSQSGLDNRRRTILKSLSGASEFCELAWPLARGISPRGAHRRAPELYSSVLSSTQVFLSIKHLFSTTPTTSAHLARSRRPRKHSCDQRPASLTDLTAFISRPSFSTAISLVVLLIAMVFSGHLFLSHYQDNSIIMREQATGHRFQFSADQLRLYSLFN</sequence>
<proteinExistence type="predicted"/>
<dbReference type="EMBL" id="JANSHE010004875">
    <property type="protein sequence ID" value="KAJ2974098.1"/>
    <property type="molecule type" value="Genomic_DNA"/>
</dbReference>
<evidence type="ECO:0000313" key="2">
    <source>
        <dbReference type="Proteomes" id="UP001144978"/>
    </source>
</evidence>
<evidence type="ECO:0000313" key="1">
    <source>
        <dbReference type="EMBL" id="KAJ2974098.1"/>
    </source>
</evidence>
<comment type="caution">
    <text evidence="1">The sequence shown here is derived from an EMBL/GenBank/DDBJ whole genome shotgun (WGS) entry which is preliminary data.</text>
</comment>
<gene>
    <name evidence="1" type="ORF">NUW54_g11946</name>
</gene>